<accession>A0A1W2GXV7</accession>
<gene>
    <name evidence="2" type="ORF">SAMN00777080_0061</name>
</gene>
<keyword evidence="1" id="KW-1133">Transmembrane helix</keyword>
<organism evidence="2 3">
    <name type="scientific">Aquiflexum balticum DSM 16537</name>
    <dbReference type="NCBI Taxonomy" id="758820"/>
    <lineage>
        <taxon>Bacteria</taxon>
        <taxon>Pseudomonadati</taxon>
        <taxon>Bacteroidota</taxon>
        <taxon>Cytophagia</taxon>
        <taxon>Cytophagales</taxon>
        <taxon>Cyclobacteriaceae</taxon>
        <taxon>Aquiflexum</taxon>
    </lineage>
</organism>
<keyword evidence="1" id="KW-0472">Membrane</keyword>
<dbReference type="AlphaFoldDB" id="A0A1W2GXV7"/>
<sequence>MEDHHINRLAMLLLALSLCFVAACNYYKPIPTSPSSMPSAKSQEIASMNDKTFIIRSNQGDFLLKNTEVRIDKEDLLGVLDTVPEKNQSYISDTKQRFSYSSKDPSVLSEVHIYTSLEPNVQIGQEVIIPISNINKLEVIERDKQRSSTNTVFTAIGVTVGVLAVAFTVLALSSCPFISAYDGEKYVLQGESFGGAIYPSLAREDFIPLPSLLMGNEVKLMIHNELKEHHYTDFADLLLVSHSSDEHVLIQPNGDLKIIKQKIKPFEASLNNQIDVLQKLSVNDNNFCNFNEFDDETAINQVIVGFDNPLGDQKLSLYLNLRNSYWLDHIFGEFISKFGSQHVNWVEKQRKRPAEELLEWRESQNIPLSISVKTREGWKEVQKLNTIGPLMNREVSVSLEGLQIEGPTVEIALSSGFMFWEIDQIALVTVEDVSPNSIQLLKPDQVLDENENNMLQPILDKDGVFLQQLETGNKAYITYKLDNYNPEVTYSAFLHTSGYYEPIRDFKGKTDKKFLTKFREPGTLPKFSKFKFLELAGDTYLGSN</sequence>
<keyword evidence="1" id="KW-0812">Transmembrane</keyword>
<evidence type="ECO:0000313" key="2">
    <source>
        <dbReference type="EMBL" id="SMD41537.1"/>
    </source>
</evidence>
<dbReference type="Proteomes" id="UP000192333">
    <property type="component" value="Chromosome I"/>
</dbReference>
<feature type="transmembrane region" description="Helical" evidence="1">
    <location>
        <begin position="152"/>
        <end position="172"/>
    </location>
</feature>
<reference evidence="3" key="1">
    <citation type="submission" date="2017-04" db="EMBL/GenBank/DDBJ databases">
        <authorList>
            <person name="Varghese N."/>
            <person name="Submissions S."/>
        </authorList>
    </citation>
    <scope>NUCLEOTIDE SEQUENCE [LARGE SCALE GENOMIC DNA]</scope>
    <source>
        <strain evidence="3">DSM 16537</strain>
    </source>
</reference>
<evidence type="ECO:0000256" key="1">
    <source>
        <dbReference type="SAM" id="Phobius"/>
    </source>
</evidence>
<keyword evidence="3" id="KW-1185">Reference proteome</keyword>
<dbReference type="OrthoDB" id="621906at2"/>
<feature type="transmembrane region" description="Helical" evidence="1">
    <location>
        <begin position="6"/>
        <end position="27"/>
    </location>
</feature>
<protein>
    <submittedName>
        <fullName evidence="2">Uncharacterized protein</fullName>
    </submittedName>
</protein>
<dbReference type="RefSeq" id="WP_157370031.1">
    <property type="nucleotide sequence ID" value="NZ_LT838813.1"/>
</dbReference>
<evidence type="ECO:0000313" key="3">
    <source>
        <dbReference type="Proteomes" id="UP000192333"/>
    </source>
</evidence>
<dbReference type="EMBL" id="LT838813">
    <property type="protein sequence ID" value="SMD41537.1"/>
    <property type="molecule type" value="Genomic_DNA"/>
</dbReference>
<proteinExistence type="predicted"/>
<name>A0A1W2GXV7_9BACT</name>